<dbReference type="Pfam" id="PF00583">
    <property type="entry name" value="Acetyltransf_1"/>
    <property type="match status" value="1"/>
</dbReference>
<dbReference type="EMBL" id="JAUKPO010000090">
    <property type="protein sequence ID" value="MDO1451772.1"/>
    <property type="molecule type" value="Genomic_DNA"/>
</dbReference>
<dbReference type="InterPro" id="IPR000182">
    <property type="entry name" value="GNAT_dom"/>
</dbReference>
<evidence type="ECO:0000313" key="4">
    <source>
        <dbReference type="EMBL" id="MDO1451772.1"/>
    </source>
</evidence>
<dbReference type="SUPFAM" id="SSF55729">
    <property type="entry name" value="Acyl-CoA N-acyltransferases (Nat)"/>
    <property type="match status" value="1"/>
</dbReference>
<gene>
    <name evidence="4" type="ORF">Q0590_36195</name>
</gene>
<dbReference type="PANTHER" id="PTHR43877">
    <property type="entry name" value="AMINOALKYLPHOSPHONATE N-ACETYLTRANSFERASE-RELATED-RELATED"/>
    <property type="match status" value="1"/>
</dbReference>
<accession>A0ABT8RI39</accession>
<dbReference type="InterPro" id="IPR016181">
    <property type="entry name" value="Acyl_CoA_acyltransferase"/>
</dbReference>
<organism evidence="4 5">
    <name type="scientific">Rhodocytophaga aerolata</name>
    <dbReference type="NCBI Taxonomy" id="455078"/>
    <lineage>
        <taxon>Bacteria</taxon>
        <taxon>Pseudomonadati</taxon>
        <taxon>Bacteroidota</taxon>
        <taxon>Cytophagia</taxon>
        <taxon>Cytophagales</taxon>
        <taxon>Rhodocytophagaceae</taxon>
        <taxon>Rhodocytophaga</taxon>
    </lineage>
</organism>
<keyword evidence="1" id="KW-0808">Transferase</keyword>
<keyword evidence="5" id="KW-1185">Reference proteome</keyword>
<evidence type="ECO:0000259" key="3">
    <source>
        <dbReference type="PROSITE" id="PS51186"/>
    </source>
</evidence>
<evidence type="ECO:0000313" key="5">
    <source>
        <dbReference type="Proteomes" id="UP001168528"/>
    </source>
</evidence>
<dbReference type="PANTHER" id="PTHR43877:SF5">
    <property type="entry name" value="BLL8307 PROTEIN"/>
    <property type="match status" value="1"/>
</dbReference>
<sequence>MTISIKRVFPTDERVMSLIDKLNTYQISLYGVERCNLESPQSLVQNKALMLGAYDGQTLVGIGAIKLADSYGEIKRMYVEEAYRGSSIAENILRHLEEYARQKGMLRICLETGNKHHQALRFYQKQGYSQIERFGDYSPNQVSMYFEKTVSSTLQ</sequence>
<feature type="domain" description="N-acetyltransferase" evidence="3">
    <location>
        <begin position="3"/>
        <end position="151"/>
    </location>
</feature>
<dbReference type="RefSeq" id="WP_302042569.1">
    <property type="nucleotide sequence ID" value="NZ_JAUKPO010000090.1"/>
</dbReference>
<dbReference type="PROSITE" id="PS51186">
    <property type="entry name" value="GNAT"/>
    <property type="match status" value="1"/>
</dbReference>
<reference evidence="4" key="1">
    <citation type="submission" date="2023-07" db="EMBL/GenBank/DDBJ databases">
        <title>The genome sequence of Rhodocytophaga aerolata KACC 12507.</title>
        <authorList>
            <person name="Zhang X."/>
        </authorList>
    </citation>
    <scope>NUCLEOTIDE SEQUENCE</scope>
    <source>
        <strain evidence="4">KACC 12507</strain>
    </source>
</reference>
<dbReference type="InterPro" id="IPR050832">
    <property type="entry name" value="Bact_Acetyltransf"/>
</dbReference>
<comment type="caution">
    <text evidence="4">The sequence shown here is derived from an EMBL/GenBank/DDBJ whole genome shotgun (WGS) entry which is preliminary data.</text>
</comment>
<dbReference type="CDD" id="cd04301">
    <property type="entry name" value="NAT_SF"/>
    <property type="match status" value="1"/>
</dbReference>
<proteinExistence type="predicted"/>
<keyword evidence="2" id="KW-0012">Acyltransferase</keyword>
<name>A0ABT8RI39_9BACT</name>
<dbReference type="Gene3D" id="3.40.630.30">
    <property type="match status" value="1"/>
</dbReference>
<protein>
    <submittedName>
        <fullName evidence="4">GNAT family N-acetyltransferase</fullName>
    </submittedName>
</protein>
<dbReference type="Proteomes" id="UP001168528">
    <property type="component" value="Unassembled WGS sequence"/>
</dbReference>
<evidence type="ECO:0000256" key="1">
    <source>
        <dbReference type="ARBA" id="ARBA00022679"/>
    </source>
</evidence>
<evidence type="ECO:0000256" key="2">
    <source>
        <dbReference type="ARBA" id="ARBA00023315"/>
    </source>
</evidence>